<dbReference type="Proteomes" id="UP000649617">
    <property type="component" value="Unassembled WGS sequence"/>
</dbReference>
<reference evidence="1" key="1">
    <citation type="submission" date="2021-02" db="EMBL/GenBank/DDBJ databases">
        <authorList>
            <person name="Dougan E. K."/>
            <person name="Rhodes N."/>
            <person name="Thang M."/>
            <person name="Chan C."/>
        </authorList>
    </citation>
    <scope>NUCLEOTIDE SEQUENCE</scope>
</reference>
<comment type="caution">
    <text evidence="1">The sequence shown here is derived from an EMBL/GenBank/DDBJ whole genome shotgun (WGS) entry which is preliminary data.</text>
</comment>
<name>A0A812SBS1_SYMPI</name>
<sequence>MVMAELEILATKEERSHQAAFAASAFLATMGLDLPLDPGDTVKPLPAKVQTYSGLQEAKEQVAEFVSQTETEIEDLEDPQEALEKLIKLDRALGFLDQIRVLESCLESSPPVEVQPPDRGSEYDWKEHVGSLKRVRSTLSSSEKWRQLDSDASNQSLQEMSQDSTYMTVCPERLEWIQESHPSLRACRSQHAEFAPQRNTLEKTVRERHQRGVRSACVRPELSHMWQEYCRLVWKEDSVPKLSFNASQSALLLPSLC</sequence>
<proteinExistence type="predicted"/>
<dbReference type="EMBL" id="CAJNIZ010023891">
    <property type="protein sequence ID" value="CAE7472492.1"/>
    <property type="molecule type" value="Genomic_DNA"/>
</dbReference>
<protein>
    <submittedName>
        <fullName evidence="1">Uncharacterized protein</fullName>
    </submittedName>
</protein>
<organism evidence="1 2">
    <name type="scientific">Symbiodinium pilosum</name>
    <name type="common">Dinoflagellate</name>
    <dbReference type="NCBI Taxonomy" id="2952"/>
    <lineage>
        <taxon>Eukaryota</taxon>
        <taxon>Sar</taxon>
        <taxon>Alveolata</taxon>
        <taxon>Dinophyceae</taxon>
        <taxon>Suessiales</taxon>
        <taxon>Symbiodiniaceae</taxon>
        <taxon>Symbiodinium</taxon>
    </lineage>
</organism>
<keyword evidence="2" id="KW-1185">Reference proteome</keyword>
<evidence type="ECO:0000313" key="2">
    <source>
        <dbReference type="Proteomes" id="UP000649617"/>
    </source>
</evidence>
<accession>A0A812SBS1</accession>
<evidence type="ECO:0000313" key="1">
    <source>
        <dbReference type="EMBL" id="CAE7472492.1"/>
    </source>
</evidence>
<dbReference type="OrthoDB" id="423161at2759"/>
<dbReference type="AlphaFoldDB" id="A0A812SBS1"/>
<gene>
    <name evidence="1" type="ORF">SPIL2461_LOCUS11994</name>
</gene>